<evidence type="ECO:0008006" key="5">
    <source>
        <dbReference type="Google" id="ProtNLM"/>
    </source>
</evidence>
<name>A0A3B1BXU7_9ZZZZ</name>
<dbReference type="GO" id="GO:0005829">
    <property type="term" value="C:cytosol"/>
    <property type="evidence" value="ECO:0007669"/>
    <property type="project" value="TreeGrafter"/>
</dbReference>
<evidence type="ECO:0000256" key="1">
    <source>
        <dbReference type="ARBA" id="ARBA00022490"/>
    </source>
</evidence>
<protein>
    <recommendedName>
        <fullName evidence="5">16S rRNA (Guanine(527)-N(7))-methyltransferase</fullName>
    </recommendedName>
</protein>
<dbReference type="AlphaFoldDB" id="A0A3B1BXU7"/>
<keyword evidence="3" id="KW-0808">Transferase</keyword>
<dbReference type="InterPro" id="IPR029063">
    <property type="entry name" value="SAM-dependent_MTases_sf"/>
</dbReference>
<reference evidence="4" key="1">
    <citation type="submission" date="2018-06" db="EMBL/GenBank/DDBJ databases">
        <authorList>
            <person name="Zhirakovskaya E."/>
        </authorList>
    </citation>
    <scope>NUCLEOTIDE SEQUENCE</scope>
</reference>
<keyword evidence="1" id="KW-0963">Cytoplasm</keyword>
<keyword evidence="2" id="KW-0698">rRNA processing</keyword>
<evidence type="ECO:0000313" key="4">
    <source>
        <dbReference type="EMBL" id="VAX15510.1"/>
    </source>
</evidence>
<evidence type="ECO:0000256" key="3">
    <source>
        <dbReference type="ARBA" id="ARBA00022679"/>
    </source>
</evidence>
<accession>A0A3B1BXU7</accession>
<proteinExistence type="inferred from homology"/>
<gene>
    <name evidence="4" type="ORF">MNBD_NITROSPINAE01-926</name>
</gene>
<dbReference type="SUPFAM" id="SSF53335">
    <property type="entry name" value="S-adenosyl-L-methionine-dependent methyltransferases"/>
    <property type="match status" value="1"/>
</dbReference>
<dbReference type="PANTHER" id="PTHR31760">
    <property type="entry name" value="S-ADENOSYL-L-METHIONINE-DEPENDENT METHYLTRANSFERASES SUPERFAMILY PROTEIN"/>
    <property type="match status" value="1"/>
</dbReference>
<organism evidence="4">
    <name type="scientific">hydrothermal vent metagenome</name>
    <dbReference type="NCBI Taxonomy" id="652676"/>
    <lineage>
        <taxon>unclassified sequences</taxon>
        <taxon>metagenomes</taxon>
        <taxon>ecological metagenomes</taxon>
    </lineage>
</organism>
<dbReference type="GO" id="GO:0070043">
    <property type="term" value="F:rRNA (guanine-N7-)-methyltransferase activity"/>
    <property type="evidence" value="ECO:0007669"/>
    <property type="project" value="TreeGrafter"/>
</dbReference>
<evidence type="ECO:0000256" key="2">
    <source>
        <dbReference type="ARBA" id="ARBA00022552"/>
    </source>
</evidence>
<dbReference type="Pfam" id="PF02527">
    <property type="entry name" value="GidB"/>
    <property type="match status" value="1"/>
</dbReference>
<sequence length="211" mass="23263">MTLKVSEEDFLACFGSATYARLKAYTENFIIWNRKFSFTSVPDAEIFTKLVAPSAWLGKELSGEESGRLILDFGCGPGIPGVPMAIANAGNRYLLIDSHGKKIAFVKQAIAKDAFFTQENVKALVLRINPDTELSPADILVSRAAGDMLEIVSLFRGKMKKGASAYFFKGGDADEEVMALLKRFPSAKIDVLSTPAWFEDLKIVRIFECFT</sequence>
<dbReference type="InterPro" id="IPR003682">
    <property type="entry name" value="rRNA_ssu_MeTfrase_G"/>
</dbReference>
<dbReference type="EMBL" id="UOGC01000011">
    <property type="protein sequence ID" value="VAX15510.1"/>
    <property type="molecule type" value="Genomic_DNA"/>
</dbReference>
<dbReference type="PANTHER" id="PTHR31760:SF0">
    <property type="entry name" value="S-ADENOSYL-L-METHIONINE-DEPENDENT METHYLTRANSFERASES SUPERFAMILY PROTEIN"/>
    <property type="match status" value="1"/>
</dbReference>
<dbReference type="Gene3D" id="3.40.50.150">
    <property type="entry name" value="Vaccinia Virus protein VP39"/>
    <property type="match status" value="1"/>
</dbReference>
<dbReference type="HAMAP" id="MF_00074">
    <property type="entry name" value="16SrRNA_methyltr_G"/>
    <property type="match status" value="1"/>
</dbReference>